<dbReference type="NCBIfam" id="TIGR00619">
    <property type="entry name" value="sbcd"/>
    <property type="match status" value="1"/>
</dbReference>
<evidence type="ECO:0000256" key="1">
    <source>
        <dbReference type="ARBA" id="ARBA00010555"/>
    </source>
</evidence>
<comment type="caution">
    <text evidence="10">The sequence shown here is derived from an EMBL/GenBank/DDBJ whole genome shotgun (WGS) entry which is preliminary data.</text>
</comment>
<evidence type="ECO:0000313" key="11">
    <source>
        <dbReference type="Proteomes" id="UP000034407"/>
    </source>
</evidence>
<name>A0A0M3DJX0_9FIRM</name>
<dbReference type="AlphaFoldDB" id="A0A0M3DJX0"/>
<keyword evidence="4 7" id="KW-0540">Nuclease</keyword>
<dbReference type="PANTHER" id="PTHR30337:SF0">
    <property type="entry name" value="NUCLEASE SBCCD SUBUNIT D"/>
    <property type="match status" value="1"/>
</dbReference>
<evidence type="ECO:0000256" key="5">
    <source>
        <dbReference type="ARBA" id="ARBA00022801"/>
    </source>
</evidence>
<dbReference type="InterPro" id="IPR041796">
    <property type="entry name" value="Mre11_N"/>
</dbReference>
<dbReference type="CDD" id="cd00840">
    <property type="entry name" value="MPP_Mre11_N"/>
    <property type="match status" value="1"/>
</dbReference>
<dbReference type="GO" id="GO:0006310">
    <property type="term" value="P:DNA recombination"/>
    <property type="evidence" value="ECO:0007669"/>
    <property type="project" value="UniProtKB-KW"/>
</dbReference>
<sequence length="400" mass="46056">MKIIHTSDWHIGKIVNEFSMIEDQKYILNRLIDLIEKEKPEVLIIAGDVYDRSIPPVEAVELLNETLSNLIIDKKVKVLAISGNHDGGERLSFGSQILEKHGLYIAGRDDELYKHVVVKDGEKNVNFYLIPYKDPALTRKISDEKEIKSHNDAMKFVVEKIKEDINYEEVNILVGHGYVTMKREDAIECIENKYEVANLETSESERPLSIGGTDLIDGKIFDDFDYVALGHLHGRQKIGREEMKYSGSILKYSFSEVKQKKGVYILDINNKDAINIDFKCLKPVRDLRVIKGNIEDLIEEARELEEGKEDYIQAILTDDGELINPMEKLRAVYPNTMLITRERKREISEDKTSAKGEYKRKSKLELFKEFYEDLGSGDYTEEKEVVLMNTINEVLKSEVK</sequence>
<feature type="coiled-coil region" evidence="7">
    <location>
        <begin position="287"/>
        <end position="314"/>
    </location>
</feature>
<keyword evidence="11" id="KW-1185">Reference proteome</keyword>
<comment type="similarity">
    <text evidence="1 7">Belongs to the SbcD family.</text>
</comment>
<dbReference type="Pfam" id="PF00149">
    <property type="entry name" value="Metallophos"/>
    <property type="match status" value="1"/>
</dbReference>
<dbReference type="RefSeq" id="WP_046822648.1">
    <property type="nucleotide sequence ID" value="NZ_LBBT01000148.1"/>
</dbReference>
<evidence type="ECO:0000256" key="2">
    <source>
        <dbReference type="ARBA" id="ARBA00011322"/>
    </source>
</evidence>
<dbReference type="PATRIC" id="fig|1629550.3.peg.868"/>
<organism evidence="10 11">
    <name type="scientific">Paraclostridium benzoelyticum</name>
    <dbReference type="NCBI Taxonomy" id="1629550"/>
    <lineage>
        <taxon>Bacteria</taxon>
        <taxon>Bacillati</taxon>
        <taxon>Bacillota</taxon>
        <taxon>Clostridia</taxon>
        <taxon>Peptostreptococcales</taxon>
        <taxon>Peptostreptococcaceae</taxon>
        <taxon>Paraclostridium</taxon>
    </lineage>
</organism>
<evidence type="ECO:0000259" key="8">
    <source>
        <dbReference type="Pfam" id="PF00149"/>
    </source>
</evidence>
<keyword evidence="6 7" id="KW-0269">Exonuclease</keyword>
<proteinExistence type="inferred from homology"/>
<dbReference type="Pfam" id="PF12320">
    <property type="entry name" value="SbcD_C"/>
    <property type="match status" value="1"/>
</dbReference>
<dbReference type="InterPro" id="IPR004843">
    <property type="entry name" value="Calcineurin-like_PHP"/>
</dbReference>
<dbReference type="OrthoDB" id="9773856at2"/>
<evidence type="ECO:0000256" key="7">
    <source>
        <dbReference type="RuleBase" id="RU363069"/>
    </source>
</evidence>
<feature type="domain" description="Calcineurin-like phosphoesterase" evidence="8">
    <location>
        <begin position="1"/>
        <end position="233"/>
    </location>
</feature>
<protein>
    <recommendedName>
        <fullName evidence="3 7">Nuclease SbcCD subunit D</fullName>
    </recommendedName>
</protein>
<keyword evidence="7" id="KW-0255">Endonuclease</keyword>
<keyword evidence="7" id="KW-0175">Coiled coil</keyword>
<evidence type="ECO:0000256" key="6">
    <source>
        <dbReference type="ARBA" id="ARBA00022839"/>
    </source>
</evidence>
<dbReference type="GO" id="GO:0004519">
    <property type="term" value="F:endonuclease activity"/>
    <property type="evidence" value="ECO:0007669"/>
    <property type="project" value="UniProtKB-KW"/>
</dbReference>
<evidence type="ECO:0000259" key="9">
    <source>
        <dbReference type="Pfam" id="PF12320"/>
    </source>
</evidence>
<dbReference type="PANTHER" id="PTHR30337">
    <property type="entry name" value="COMPONENT OF ATP-DEPENDENT DSDNA EXONUCLEASE"/>
    <property type="match status" value="1"/>
</dbReference>
<keyword evidence="7" id="KW-0233">DNA recombination</keyword>
<evidence type="ECO:0000313" key="10">
    <source>
        <dbReference type="EMBL" id="KKY01734.1"/>
    </source>
</evidence>
<reference evidence="10 11" key="1">
    <citation type="submission" date="2015-04" db="EMBL/GenBank/DDBJ databases">
        <title>Microcin producing Clostridium sp. JC272T.</title>
        <authorList>
            <person name="Jyothsna T."/>
            <person name="Sasikala C."/>
            <person name="Ramana C."/>
        </authorList>
    </citation>
    <scope>NUCLEOTIDE SEQUENCE [LARGE SCALE GENOMIC DNA]</scope>
    <source>
        <strain evidence="10 11">JC272</strain>
    </source>
</reference>
<dbReference type="InterPro" id="IPR026843">
    <property type="entry name" value="SbcD_C"/>
</dbReference>
<accession>A0A0M3DJX0</accession>
<dbReference type="GO" id="GO:0006260">
    <property type="term" value="P:DNA replication"/>
    <property type="evidence" value="ECO:0007669"/>
    <property type="project" value="UniProtKB-KW"/>
</dbReference>
<dbReference type="SUPFAM" id="SSF56300">
    <property type="entry name" value="Metallo-dependent phosphatases"/>
    <property type="match status" value="1"/>
</dbReference>
<comment type="function">
    <text evidence="7">SbcCD cleaves DNA hairpin structures. These structures can inhibit DNA replication and are intermediates in certain DNA recombination reactions. The complex acts as a 3'-&gt;5' double strand exonuclease that can open hairpins. It also has a 5' single-strand endonuclease activity.</text>
</comment>
<feature type="domain" description="Nuclease SbcCD subunit D C-terminal" evidence="9">
    <location>
        <begin position="284"/>
        <end position="373"/>
    </location>
</feature>
<keyword evidence="7" id="KW-0235">DNA replication</keyword>
<evidence type="ECO:0000256" key="4">
    <source>
        <dbReference type="ARBA" id="ARBA00022722"/>
    </source>
</evidence>
<dbReference type="EMBL" id="LBBT01000148">
    <property type="protein sequence ID" value="KKY01734.1"/>
    <property type="molecule type" value="Genomic_DNA"/>
</dbReference>
<dbReference type="Proteomes" id="UP000034407">
    <property type="component" value="Unassembled WGS sequence"/>
</dbReference>
<dbReference type="Gene3D" id="3.60.21.10">
    <property type="match status" value="1"/>
</dbReference>
<comment type="subunit">
    <text evidence="2 7">Heterodimer of SbcC and SbcD.</text>
</comment>
<dbReference type="InterPro" id="IPR029052">
    <property type="entry name" value="Metallo-depent_PP-like"/>
</dbReference>
<dbReference type="GO" id="GO:0008408">
    <property type="term" value="F:3'-5' exonuclease activity"/>
    <property type="evidence" value="ECO:0007669"/>
    <property type="project" value="InterPro"/>
</dbReference>
<keyword evidence="5 7" id="KW-0378">Hydrolase</keyword>
<dbReference type="InterPro" id="IPR050535">
    <property type="entry name" value="DNA_Repair-Maintenance_Comp"/>
</dbReference>
<evidence type="ECO:0000256" key="3">
    <source>
        <dbReference type="ARBA" id="ARBA00013365"/>
    </source>
</evidence>
<gene>
    <name evidence="7" type="primary">sbcD</name>
    <name evidence="10" type="ORF">VN21_07110</name>
</gene>
<dbReference type="InterPro" id="IPR004593">
    <property type="entry name" value="SbcD"/>
</dbReference>